<dbReference type="GO" id="GO:0016020">
    <property type="term" value="C:membrane"/>
    <property type="evidence" value="ECO:0007669"/>
    <property type="project" value="UniProtKB-SubCell"/>
</dbReference>
<gene>
    <name evidence="6" type="ORF">niasHT_002975</name>
</gene>
<feature type="transmembrane region" description="Helical" evidence="5">
    <location>
        <begin position="91"/>
        <end position="113"/>
    </location>
</feature>
<dbReference type="SUPFAM" id="SSF81321">
    <property type="entry name" value="Family A G protein-coupled receptor-like"/>
    <property type="match status" value="1"/>
</dbReference>
<evidence type="ECO:0000256" key="4">
    <source>
        <dbReference type="ARBA" id="ARBA00023136"/>
    </source>
</evidence>
<evidence type="ECO:0000256" key="5">
    <source>
        <dbReference type="SAM" id="Phobius"/>
    </source>
</evidence>
<comment type="subcellular location">
    <subcellularLocation>
        <location evidence="1">Membrane</location>
    </subcellularLocation>
</comment>
<feature type="transmembrane region" description="Helical" evidence="5">
    <location>
        <begin position="215"/>
        <end position="238"/>
    </location>
</feature>
<feature type="transmembrane region" description="Helical" evidence="5">
    <location>
        <begin position="18"/>
        <end position="46"/>
    </location>
</feature>
<keyword evidence="4 5" id="KW-0472">Membrane</keyword>
<organism evidence="6 7">
    <name type="scientific">Heterodera trifolii</name>
    <dbReference type="NCBI Taxonomy" id="157864"/>
    <lineage>
        <taxon>Eukaryota</taxon>
        <taxon>Metazoa</taxon>
        <taxon>Ecdysozoa</taxon>
        <taxon>Nematoda</taxon>
        <taxon>Chromadorea</taxon>
        <taxon>Rhabditida</taxon>
        <taxon>Tylenchina</taxon>
        <taxon>Tylenchomorpha</taxon>
        <taxon>Tylenchoidea</taxon>
        <taxon>Heteroderidae</taxon>
        <taxon>Heteroderinae</taxon>
        <taxon>Heterodera</taxon>
    </lineage>
</organism>
<comment type="caution">
    <text evidence="6">The sequence shown here is derived from an EMBL/GenBank/DDBJ whole genome shotgun (WGS) entry which is preliminary data.</text>
</comment>
<dbReference type="InterPro" id="IPR047130">
    <property type="entry name" value="7TM_GPCR_Srsx_nematod"/>
</dbReference>
<dbReference type="PANTHER" id="PTHR23360">
    <property type="entry name" value="G-PROTEIN COUPLED RECEPTORS FAMILY 1 PROFILE DOMAIN-CONTAINING PROTEIN-RELATED"/>
    <property type="match status" value="1"/>
</dbReference>
<keyword evidence="3 5" id="KW-1133">Transmembrane helix</keyword>
<protein>
    <submittedName>
        <fullName evidence="6">Uncharacterized protein</fullName>
    </submittedName>
</protein>
<dbReference type="InterPro" id="IPR000276">
    <property type="entry name" value="GPCR_Rhodpsn"/>
</dbReference>
<feature type="transmembrane region" description="Helical" evidence="5">
    <location>
        <begin position="178"/>
        <end position="203"/>
    </location>
</feature>
<keyword evidence="7" id="KW-1185">Reference proteome</keyword>
<feature type="transmembrane region" description="Helical" evidence="5">
    <location>
        <begin position="58"/>
        <end position="79"/>
    </location>
</feature>
<keyword evidence="2 5" id="KW-0812">Transmembrane</keyword>
<evidence type="ECO:0000256" key="2">
    <source>
        <dbReference type="ARBA" id="ARBA00022692"/>
    </source>
</evidence>
<feature type="transmembrane region" description="Helical" evidence="5">
    <location>
        <begin position="134"/>
        <end position="158"/>
    </location>
</feature>
<dbReference type="PANTHER" id="PTHR23360:SF5">
    <property type="entry name" value="G-PROTEIN COUPLED RECEPTORS FAMILY 1 PROFILE DOMAIN-CONTAINING PROTEIN"/>
    <property type="match status" value="1"/>
</dbReference>
<dbReference type="EMBL" id="JBICBT010000337">
    <property type="protein sequence ID" value="KAL3117016.1"/>
    <property type="molecule type" value="Genomic_DNA"/>
</dbReference>
<dbReference type="AlphaFoldDB" id="A0ABD2LP45"/>
<proteinExistence type="predicted"/>
<dbReference type="Pfam" id="PF10320">
    <property type="entry name" value="7TM_GPCR_Srsx"/>
    <property type="match status" value="1"/>
</dbReference>
<dbReference type="InterPro" id="IPR019424">
    <property type="entry name" value="7TM_GPCR_Srsx"/>
</dbReference>
<evidence type="ECO:0000256" key="1">
    <source>
        <dbReference type="ARBA" id="ARBA00004370"/>
    </source>
</evidence>
<dbReference type="SMART" id="SM01381">
    <property type="entry name" value="7TM_GPCR_Srsx"/>
    <property type="match status" value="1"/>
</dbReference>
<accession>A0ABD2LP45</accession>
<dbReference type="Gene3D" id="1.20.1070.10">
    <property type="entry name" value="Rhodopsin 7-helix transmembrane proteins"/>
    <property type="match status" value="1"/>
</dbReference>
<evidence type="ECO:0000313" key="7">
    <source>
        <dbReference type="Proteomes" id="UP001620626"/>
    </source>
</evidence>
<evidence type="ECO:0000313" key="6">
    <source>
        <dbReference type="EMBL" id="KAL3117016.1"/>
    </source>
</evidence>
<sequence>MINNDTFYLAFKDVHPSWSLIGCALTYGIIAIFGIIFNSSVIGVTYLTKSFRGTVKYLLALCSFFEMLHQFGHFLFVYTAFSGQNFIEYRLAAKILMISLFGLGGIYPTMLFIGIDRMLGIVFDEIHSKFKIRLYLATITFICSALSFGFCLTFYLSIELNGDKMTTGLPSADQINYRTFRSLFCIIFVNVGGYCINSFFFNLIKPSIASPITAWFGHVIGGMLLNIGAASNAPILYFTSTEYRQAFQTAFPFLFKRISNVTQKTTLIGTEIDAAFLGLVLGRFLNSAKG</sequence>
<evidence type="ECO:0000256" key="3">
    <source>
        <dbReference type="ARBA" id="ARBA00022989"/>
    </source>
</evidence>
<reference evidence="6 7" key="1">
    <citation type="submission" date="2024-10" db="EMBL/GenBank/DDBJ databases">
        <authorList>
            <person name="Kim D."/>
        </authorList>
    </citation>
    <scope>NUCLEOTIDE SEQUENCE [LARGE SCALE GENOMIC DNA]</scope>
    <source>
        <strain evidence="6">BH-2024</strain>
    </source>
</reference>
<name>A0ABD2LP45_9BILA</name>
<dbReference type="Proteomes" id="UP001620626">
    <property type="component" value="Unassembled WGS sequence"/>
</dbReference>